<dbReference type="GO" id="GO:0016567">
    <property type="term" value="P:protein ubiquitination"/>
    <property type="evidence" value="ECO:0007669"/>
    <property type="project" value="InterPro"/>
</dbReference>
<dbReference type="InterPro" id="IPR011333">
    <property type="entry name" value="SKP1/BTB/POZ_sf"/>
</dbReference>
<evidence type="ECO:0000313" key="6">
    <source>
        <dbReference type="Proteomes" id="UP000324897"/>
    </source>
</evidence>
<feature type="non-terminal residue" evidence="5">
    <location>
        <position position="1"/>
    </location>
</feature>
<dbReference type="OrthoDB" id="6253194at2759"/>
<evidence type="ECO:0000256" key="2">
    <source>
        <dbReference type="ARBA" id="ARBA00010846"/>
    </source>
</evidence>
<dbReference type="Pfam" id="PF00651">
    <property type="entry name" value="BTB"/>
    <property type="match status" value="1"/>
</dbReference>
<dbReference type="SUPFAM" id="SSF54695">
    <property type="entry name" value="POZ domain"/>
    <property type="match status" value="1"/>
</dbReference>
<name>A0A5J9W599_9POAL</name>
<feature type="domain" description="MATH" evidence="4">
    <location>
        <begin position="20"/>
        <end position="153"/>
    </location>
</feature>
<dbReference type="PANTHER" id="PTHR26379:SF187">
    <property type="entry name" value="OS07G0655300 PROTEIN"/>
    <property type="match status" value="1"/>
</dbReference>
<dbReference type="InterPro" id="IPR056423">
    <property type="entry name" value="BACK_BPM_SPOP"/>
</dbReference>
<dbReference type="SUPFAM" id="SSF49599">
    <property type="entry name" value="TRAF domain-like"/>
    <property type="match status" value="1"/>
</dbReference>
<keyword evidence="6" id="KW-1185">Reference proteome</keyword>
<proteinExistence type="inferred from homology"/>
<dbReference type="Pfam" id="PF22486">
    <property type="entry name" value="MATH_2"/>
    <property type="match status" value="1"/>
</dbReference>
<dbReference type="PROSITE" id="PS50097">
    <property type="entry name" value="BTB"/>
    <property type="match status" value="1"/>
</dbReference>
<gene>
    <name evidence="5" type="ORF">EJB05_08910</name>
</gene>
<dbReference type="PANTHER" id="PTHR26379">
    <property type="entry name" value="BTB/POZ AND MATH DOMAIN-CONTAINING PROTEIN 1"/>
    <property type="match status" value="1"/>
</dbReference>
<sequence>MSAHNSPATTPTPSGVAESRGTHVFDVTDYSKHRDLVAGSFLRSKTFHVGGFAWSIRFYPGGHAFELYSSLDHVAVTLELMTKDAMVMASYDMGLVDQVTGARYFPIESETAEFDTSRAAGQSRWFLSRFMKKTVLEASPYLRDDRLVIECSLAVIKGGTRVSHEPGPPVPASCSLPPSDLAEHWGRLLKEKDGADVTFMVEGECFKAHRMVLTVRSPNLKAQLNWPDFMQQNIIIPVIGIPPRVFESLLHFIYTDTLPDMDDDLDEESRKDRIGHMLIAAKMYGLDRLKLICEDILSRSLEVETVSNVLLRAYEYDCSRLKDACIDFIISDRMSEVARTEGYKHLKIKHPSILLEVLEKAGKLQKI</sequence>
<dbReference type="EMBL" id="RWGY01000005">
    <property type="protein sequence ID" value="TVU42500.1"/>
    <property type="molecule type" value="Genomic_DNA"/>
</dbReference>
<dbReference type="SMART" id="SM00225">
    <property type="entry name" value="BTB"/>
    <property type="match status" value="1"/>
</dbReference>
<comment type="similarity">
    <text evidence="2">Belongs to the Tdpoz family.</text>
</comment>
<comment type="caution">
    <text evidence="5">The sequence shown here is derived from an EMBL/GenBank/DDBJ whole genome shotgun (WGS) entry which is preliminary data.</text>
</comment>
<evidence type="ECO:0000259" key="4">
    <source>
        <dbReference type="PROSITE" id="PS50144"/>
    </source>
</evidence>
<reference evidence="5 6" key="1">
    <citation type="journal article" date="2019" name="Sci. Rep.">
        <title>A high-quality genome of Eragrostis curvula grass provides insights into Poaceae evolution and supports new strategies to enhance forage quality.</title>
        <authorList>
            <person name="Carballo J."/>
            <person name="Santos B.A.C.M."/>
            <person name="Zappacosta D."/>
            <person name="Garbus I."/>
            <person name="Selva J.P."/>
            <person name="Gallo C.A."/>
            <person name="Diaz A."/>
            <person name="Albertini E."/>
            <person name="Caccamo M."/>
            <person name="Echenique V."/>
        </authorList>
    </citation>
    <scope>NUCLEOTIDE SEQUENCE [LARGE SCALE GENOMIC DNA]</scope>
    <source>
        <strain evidence="6">cv. Victoria</strain>
        <tissue evidence="5">Leaf</tissue>
    </source>
</reference>
<dbReference type="Pfam" id="PF24570">
    <property type="entry name" value="BACK_BPM_SPOP"/>
    <property type="match status" value="1"/>
</dbReference>
<dbReference type="Gene3D" id="1.25.40.420">
    <property type="match status" value="1"/>
</dbReference>
<dbReference type="PROSITE" id="PS50144">
    <property type="entry name" value="MATH"/>
    <property type="match status" value="1"/>
</dbReference>
<protein>
    <recommendedName>
        <fullName evidence="7">BTB domain-containing protein</fullName>
    </recommendedName>
</protein>
<dbReference type="Gene3D" id="3.30.710.10">
    <property type="entry name" value="Potassium Channel Kv1.1, Chain A"/>
    <property type="match status" value="1"/>
</dbReference>
<dbReference type="AlphaFoldDB" id="A0A5J9W599"/>
<comment type="pathway">
    <text evidence="1">Protein modification; protein ubiquitination.</text>
</comment>
<dbReference type="InterPro" id="IPR008974">
    <property type="entry name" value="TRAF-like"/>
</dbReference>
<evidence type="ECO:0000313" key="5">
    <source>
        <dbReference type="EMBL" id="TVU42500.1"/>
    </source>
</evidence>
<feature type="domain" description="BTB" evidence="3">
    <location>
        <begin position="195"/>
        <end position="262"/>
    </location>
</feature>
<evidence type="ECO:0008006" key="7">
    <source>
        <dbReference type="Google" id="ProtNLM"/>
    </source>
</evidence>
<dbReference type="InterPro" id="IPR002083">
    <property type="entry name" value="MATH/TRAF_dom"/>
</dbReference>
<accession>A0A5J9W599</accession>
<evidence type="ECO:0000256" key="1">
    <source>
        <dbReference type="ARBA" id="ARBA00004906"/>
    </source>
</evidence>
<dbReference type="CDD" id="cd00121">
    <property type="entry name" value="MATH"/>
    <property type="match status" value="1"/>
</dbReference>
<dbReference type="InterPro" id="IPR045005">
    <property type="entry name" value="BPM1-6"/>
</dbReference>
<dbReference type="Gramene" id="TVU42500">
    <property type="protein sequence ID" value="TVU42500"/>
    <property type="gene ID" value="EJB05_08910"/>
</dbReference>
<dbReference type="InterPro" id="IPR000210">
    <property type="entry name" value="BTB/POZ_dom"/>
</dbReference>
<organism evidence="5 6">
    <name type="scientific">Eragrostis curvula</name>
    <name type="common">weeping love grass</name>
    <dbReference type="NCBI Taxonomy" id="38414"/>
    <lineage>
        <taxon>Eukaryota</taxon>
        <taxon>Viridiplantae</taxon>
        <taxon>Streptophyta</taxon>
        <taxon>Embryophyta</taxon>
        <taxon>Tracheophyta</taxon>
        <taxon>Spermatophyta</taxon>
        <taxon>Magnoliopsida</taxon>
        <taxon>Liliopsida</taxon>
        <taxon>Poales</taxon>
        <taxon>Poaceae</taxon>
        <taxon>PACMAD clade</taxon>
        <taxon>Chloridoideae</taxon>
        <taxon>Eragrostideae</taxon>
        <taxon>Eragrostidinae</taxon>
        <taxon>Eragrostis</taxon>
    </lineage>
</organism>
<evidence type="ECO:0000259" key="3">
    <source>
        <dbReference type="PROSITE" id="PS50097"/>
    </source>
</evidence>
<dbReference type="Gene3D" id="2.60.210.10">
    <property type="entry name" value="Apoptosis, Tumor Necrosis Factor Receptor Associated Protein 2, Chain A"/>
    <property type="match status" value="1"/>
</dbReference>
<dbReference type="Proteomes" id="UP000324897">
    <property type="component" value="Unassembled WGS sequence"/>
</dbReference>